<dbReference type="InterPro" id="IPR010921">
    <property type="entry name" value="Trp_repressor/repl_initiator"/>
</dbReference>
<dbReference type="InterPro" id="IPR003593">
    <property type="entry name" value="AAA+_ATPase"/>
</dbReference>
<evidence type="ECO:0000259" key="13">
    <source>
        <dbReference type="SMART" id="SM00760"/>
    </source>
</evidence>
<comment type="function">
    <text evidence="8 10">Plays an essential role in the initiation and regulation of chromosomal replication. ATP-DnaA binds to the origin of replication (oriC) to initiate formation of the DNA replication initiation complex once per cell cycle. Binds the DnaA box (a 9 base pair repeat at the origin) and separates the double-stranded (ds)DNA. Forms a right-handed helical filament on oriC DNA; dsDNA binds to the exterior of the filament while single-stranded (ss)DNA is stabiized in the filament's interior. The ATP-DnaA-oriC complex binds and stabilizes one strand of the AT-rich DNA unwinding element (DUE), permitting loading of DNA polymerase. After initiation quickly degrades to an ADP-DnaA complex that is not apt for DNA replication. Binds acidic phospholipids.</text>
</comment>
<feature type="binding site" evidence="8">
    <location>
        <position position="154"/>
    </location>
    <ligand>
        <name>ATP</name>
        <dbReference type="ChEBI" id="CHEBI:30616"/>
    </ligand>
</feature>
<keyword evidence="7 8" id="KW-0238">DNA-binding</keyword>
<sequence length="443" mass="50778">MDKKNVSIGELIIEELEKRVNPIDFKRYIKQLKYNEALSKPHSVVFDTPNALIANWIQSKHAELIATLFEIKTNIKPAISFRISDDEVLLTSFMESSNASKTATIGSPLNPLYTFDNFIVGGSNEFAYRAAIMASKKPGIVYNPLFIHGGVGLGKTHLMHAVGNVLKDYGKEVIYTSVENFLNDFSRYLRIGEMEQFKNKYRKCDLLLIDDVQFLSGKVKVQEEFFHTFEALKNENRQIIITSDQHPKKIKGIEKRLISRFEWGLVADIQSPELETKLEIIKKKCEINRVSFSNDIIQYIATIIENNTREIEGIITKLNAYSQLMGIEVDLEFARSVMKNQIEEKKTEITIDSILELVAKELNVKQSEMRSNNRTVPVVHARRIAIYLSRTLTPNSMPQLASYFGLKDHTAVSHTMKKIKDMMENDDDFKLKIDEMINKISNI</sequence>
<feature type="domain" description="AAA+ ATPase" evidence="12">
    <location>
        <begin position="141"/>
        <end position="268"/>
    </location>
</feature>
<dbReference type="GO" id="GO:0006275">
    <property type="term" value="P:regulation of DNA replication"/>
    <property type="evidence" value="ECO:0007669"/>
    <property type="project" value="UniProtKB-UniRule"/>
</dbReference>
<keyword evidence="2 8" id="KW-0963">Cytoplasm</keyword>
<dbReference type="GO" id="GO:0005524">
    <property type="term" value="F:ATP binding"/>
    <property type="evidence" value="ECO:0007669"/>
    <property type="project" value="UniProtKB-UniRule"/>
</dbReference>
<dbReference type="AlphaFoldDB" id="E4U0Y9"/>
<feature type="binding site" evidence="8">
    <location>
        <position position="156"/>
    </location>
    <ligand>
        <name>ATP</name>
        <dbReference type="ChEBI" id="CHEBI:30616"/>
    </ligand>
</feature>
<dbReference type="SMART" id="SM00760">
    <property type="entry name" value="Bac_DnaA_C"/>
    <property type="match status" value="1"/>
</dbReference>
<dbReference type="HOGENOM" id="CLU_026910_3_1_7"/>
<evidence type="ECO:0000256" key="5">
    <source>
        <dbReference type="ARBA" id="ARBA00022840"/>
    </source>
</evidence>
<keyword evidence="6 8" id="KW-0446">Lipid-binding</keyword>
<evidence type="ECO:0000313" key="14">
    <source>
        <dbReference type="EMBL" id="ADR34391.1"/>
    </source>
</evidence>
<feature type="region of interest" description="Domain IV, binds dsDNA" evidence="8">
    <location>
        <begin position="323"/>
        <end position="443"/>
    </location>
</feature>
<dbReference type="Pfam" id="PF08299">
    <property type="entry name" value="Bac_DnaA_C"/>
    <property type="match status" value="1"/>
</dbReference>
<keyword evidence="5 8" id="KW-0067">ATP-binding</keyword>
<feature type="binding site" evidence="8">
    <location>
        <position position="155"/>
    </location>
    <ligand>
        <name>ATP</name>
        <dbReference type="ChEBI" id="CHEBI:30616"/>
    </ligand>
</feature>
<evidence type="ECO:0000256" key="6">
    <source>
        <dbReference type="ARBA" id="ARBA00023121"/>
    </source>
</evidence>
<evidence type="ECO:0000256" key="2">
    <source>
        <dbReference type="ARBA" id="ARBA00022490"/>
    </source>
</evidence>
<dbReference type="Pfam" id="PF11638">
    <property type="entry name" value="DnaA_N"/>
    <property type="match status" value="1"/>
</dbReference>
<evidence type="ECO:0000256" key="7">
    <source>
        <dbReference type="ARBA" id="ARBA00023125"/>
    </source>
</evidence>
<reference evidence="14 15" key="1">
    <citation type="journal article" date="2012" name="Stand. Genomic Sci.">
        <title>Complete genome sequence of the sulfur compounds oxidizing chemolithoautotroph Sulfuricurvum kujiense type strain (YK-1(T)).</title>
        <authorList>
            <person name="Han C."/>
            <person name="Kotsyurbenko O."/>
            <person name="Chertkov O."/>
            <person name="Held B."/>
            <person name="Lapidus A."/>
            <person name="Nolan M."/>
            <person name="Lucas S."/>
            <person name="Hammon N."/>
            <person name="Deshpande S."/>
            <person name="Cheng J.F."/>
            <person name="Tapia R."/>
            <person name="Goodwin L.A."/>
            <person name="Pitluck S."/>
            <person name="Liolios K."/>
            <person name="Pagani I."/>
            <person name="Ivanova N."/>
            <person name="Mavromatis K."/>
            <person name="Mikhailova N."/>
            <person name="Pati A."/>
            <person name="Chen A."/>
            <person name="Palaniappan K."/>
            <person name="Land M."/>
            <person name="Hauser L."/>
            <person name="Chang Y.J."/>
            <person name="Jeffries C.D."/>
            <person name="Brambilla E.M."/>
            <person name="Rohde M."/>
            <person name="Spring S."/>
            <person name="Sikorski J."/>
            <person name="Goker M."/>
            <person name="Woyke T."/>
            <person name="Bristow J."/>
            <person name="Eisen J.A."/>
            <person name="Markowitz V."/>
            <person name="Hugenholtz P."/>
            <person name="Kyrpides N.C."/>
            <person name="Klenk H.P."/>
            <person name="Detter J.C."/>
        </authorList>
    </citation>
    <scope>NUCLEOTIDE SEQUENCE [LARGE SCALE GENOMIC DNA]</scope>
    <source>
        <strain evidence="15">ATCC BAA-921 / DSM 16994 / JCM 11577 / YK-1</strain>
    </source>
</reference>
<comment type="subunit">
    <text evidence="8">Oligomerizes as a right-handed, spiral filament on DNA at oriC.</text>
</comment>
<dbReference type="PANTHER" id="PTHR30050">
    <property type="entry name" value="CHROMOSOMAL REPLICATION INITIATOR PROTEIN DNAA"/>
    <property type="match status" value="1"/>
</dbReference>
<dbReference type="Gene3D" id="1.10.8.60">
    <property type="match status" value="1"/>
</dbReference>
<dbReference type="GO" id="GO:0005886">
    <property type="term" value="C:plasma membrane"/>
    <property type="evidence" value="ECO:0007669"/>
    <property type="project" value="TreeGrafter"/>
</dbReference>
<dbReference type="PANTHER" id="PTHR30050:SF2">
    <property type="entry name" value="CHROMOSOMAL REPLICATION INITIATOR PROTEIN DNAA"/>
    <property type="match status" value="1"/>
</dbReference>
<dbReference type="SMART" id="SM00382">
    <property type="entry name" value="AAA"/>
    <property type="match status" value="1"/>
</dbReference>
<feature type="region of interest" description="Domain I, interacts with DnaA modulators" evidence="8">
    <location>
        <begin position="1"/>
        <end position="96"/>
    </location>
</feature>
<comment type="similarity">
    <text evidence="1 8 11">Belongs to the DnaA family.</text>
</comment>
<dbReference type="GO" id="GO:0006270">
    <property type="term" value="P:DNA replication initiation"/>
    <property type="evidence" value="ECO:0007669"/>
    <property type="project" value="UniProtKB-UniRule"/>
</dbReference>
<evidence type="ECO:0000256" key="4">
    <source>
        <dbReference type="ARBA" id="ARBA00022741"/>
    </source>
</evidence>
<dbReference type="CDD" id="cd00009">
    <property type="entry name" value="AAA"/>
    <property type="match status" value="1"/>
</dbReference>
<keyword evidence="4 8" id="KW-0547">Nucleotide-binding</keyword>
<dbReference type="EMBL" id="CP002355">
    <property type="protein sequence ID" value="ADR34391.1"/>
    <property type="molecule type" value="Genomic_DNA"/>
</dbReference>
<evidence type="ECO:0000259" key="12">
    <source>
        <dbReference type="SMART" id="SM00382"/>
    </source>
</evidence>
<proteinExistence type="inferred from homology"/>
<dbReference type="PRINTS" id="PR00051">
    <property type="entry name" value="DNAA"/>
</dbReference>
<dbReference type="KEGG" id="sku:Sulku_1730"/>
<dbReference type="SUPFAM" id="SSF48295">
    <property type="entry name" value="TrpR-like"/>
    <property type="match status" value="1"/>
</dbReference>
<organism evidence="14 15">
    <name type="scientific">Sulfuricurvum kujiense (strain ATCC BAA-921 / DSM 16994 / JCM 11577 / YK-1)</name>
    <dbReference type="NCBI Taxonomy" id="709032"/>
    <lineage>
        <taxon>Bacteria</taxon>
        <taxon>Pseudomonadati</taxon>
        <taxon>Campylobacterota</taxon>
        <taxon>Epsilonproteobacteria</taxon>
        <taxon>Campylobacterales</taxon>
        <taxon>Sulfurimonadaceae</taxon>
        <taxon>Sulfuricurvum</taxon>
    </lineage>
</organism>
<dbReference type="Gene3D" id="3.40.50.300">
    <property type="entry name" value="P-loop containing nucleotide triphosphate hydrolases"/>
    <property type="match status" value="1"/>
</dbReference>
<dbReference type="Gene3D" id="3.30.300.180">
    <property type="match status" value="1"/>
</dbReference>
<keyword evidence="15" id="KW-1185">Reference proteome</keyword>
<protein>
    <recommendedName>
        <fullName evidence="8 9">Chromosomal replication initiator protein DnaA</fullName>
    </recommendedName>
</protein>
<dbReference type="InterPro" id="IPR013159">
    <property type="entry name" value="DnaA_C"/>
</dbReference>
<evidence type="ECO:0000256" key="11">
    <source>
        <dbReference type="RuleBase" id="RU004227"/>
    </source>
</evidence>
<dbReference type="InterPro" id="IPR038454">
    <property type="entry name" value="DnaA_N_sf"/>
</dbReference>
<comment type="subcellular location">
    <subcellularLocation>
        <location evidence="8">Cytoplasm</location>
    </subcellularLocation>
</comment>
<comment type="domain">
    <text evidence="8">Domain I is involved in oligomerization and binding regulators, domain II is flexibile and of varying length in different bacteria, domain III forms the AAA+ region, while domain IV binds dsDNA.</text>
</comment>
<evidence type="ECO:0000256" key="10">
    <source>
        <dbReference type="RuleBase" id="RU000577"/>
    </source>
</evidence>
<dbReference type="OrthoDB" id="9807019at2"/>
<dbReference type="GO" id="GO:0008289">
    <property type="term" value="F:lipid binding"/>
    <property type="evidence" value="ECO:0007669"/>
    <property type="project" value="UniProtKB-KW"/>
</dbReference>
<evidence type="ECO:0000256" key="9">
    <source>
        <dbReference type="NCBIfam" id="TIGR00362"/>
    </source>
</evidence>
<keyword evidence="3 8" id="KW-0235">DNA replication</keyword>
<comment type="caution">
    <text evidence="8">Lacks conserved residue(s) required for the propagation of feature annotation.</text>
</comment>
<dbReference type="Gene3D" id="1.10.1750.10">
    <property type="match status" value="1"/>
</dbReference>
<accession>E4U0Y9</accession>
<dbReference type="GO" id="GO:0003688">
    <property type="term" value="F:DNA replication origin binding"/>
    <property type="evidence" value="ECO:0007669"/>
    <property type="project" value="UniProtKB-UniRule"/>
</dbReference>
<name>E4U0Y9_SULKY</name>
<evidence type="ECO:0000256" key="1">
    <source>
        <dbReference type="ARBA" id="ARBA00006583"/>
    </source>
</evidence>
<dbReference type="eggNOG" id="COG0593">
    <property type="taxonomic scope" value="Bacteria"/>
</dbReference>
<feature type="domain" description="Chromosomal replication initiator DnaA C-terminal" evidence="13">
    <location>
        <begin position="350"/>
        <end position="419"/>
    </location>
</feature>
<gene>
    <name evidence="8" type="primary">dnaA</name>
    <name evidence="14" type="ordered locus">Sulku_1730</name>
</gene>
<evidence type="ECO:0000313" key="15">
    <source>
        <dbReference type="Proteomes" id="UP000008721"/>
    </source>
</evidence>
<feature type="binding site" evidence="8">
    <location>
        <position position="152"/>
    </location>
    <ligand>
        <name>ATP</name>
        <dbReference type="ChEBI" id="CHEBI:30616"/>
    </ligand>
</feature>
<dbReference type="SUPFAM" id="SSF52540">
    <property type="entry name" value="P-loop containing nucleoside triphosphate hydrolases"/>
    <property type="match status" value="1"/>
</dbReference>
<dbReference type="FunFam" id="3.40.50.300:FF:000668">
    <property type="entry name" value="Chromosomal replication initiator protein DnaA"/>
    <property type="match status" value="1"/>
</dbReference>
<dbReference type="InterPro" id="IPR013317">
    <property type="entry name" value="DnaA_dom"/>
</dbReference>
<evidence type="ECO:0000256" key="3">
    <source>
        <dbReference type="ARBA" id="ARBA00022705"/>
    </source>
</evidence>
<dbReference type="NCBIfam" id="TIGR00362">
    <property type="entry name" value="DnaA"/>
    <property type="match status" value="1"/>
</dbReference>
<dbReference type="InterPro" id="IPR024633">
    <property type="entry name" value="DnaA_N_dom"/>
</dbReference>
<dbReference type="CDD" id="cd06571">
    <property type="entry name" value="Bac_DnaA_C"/>
    <property type="match status" value="1"/>
</dbReference>
<dbReference type="STRING" id="709032.Sulku_1730"/>
<dbReference type="Pfam" id="PF00308">
    <property type="entry name" value="Bac_DnaA"/>
    <property type="match status" value="1"/>
</dbReference>
<dbReference type="Proteomes" id="UP000008721">
    <property type="component" value="Chromosome"/>
</dbReference>
<dbReference type="InterPro" id="IPR027417">
    <property type="entry name" value="P-loop_NTPase"/>
</dbReference>
<dbReference type="GO" id="GO:0005737">
    <property type="term" value="C:cytoplasm"/>
    <property type="evidence" value="ECO:0007669"/>
    <property type="project" value="UniProtKB-SubCell"/>
</dbReference>
<dbReference type="InterPro" id="IPR020591">
    <property type="entry name" value="Chromosome_initiator_DnaA-like"/>
</dbReference>
<dbReference type="InterPro" id="IPR001957">
    <property type="entry name" value="Chromosome_initiator_DnaA"/>
</dbReference>
<dbReference type="RefSeq" id="WP_013460588.1">
    <property type="nucleotide sequence ID" value="NC_014762.1"/>
</dbReference>
<dbReference type="HAMAP" id="MF_00377">
    <property type="entry name" value="DnaA_bact"/>
    <property type="match status" value="1"/>
</dbReference>
<evidence type="ECO:0000256" key="8">
    <source>
        <dbReference type="HAMAP-Rule" id="MF_00377"/>
    </source>
</evidence>